<feature type="region of interest" description="Disordered" evidence="1">
    <location>
        <begin position="307"/>
        <end position="381"/>
    </location>
</feature>
<proteinExistence type="predicted"/>
<evidence type="ECO:0000313" key="2">
    <source>
        <dbReference type="EMBL" id="KAJ8416802.1"/>
    </source>
</evidence>
<evidence type="ECO:0008006" key="4">
    <source>
        <dbReference type="Google" id="ProtNLM"/>
    </source>
</evidence>
<feature type="compositionally biased region" description="Basic and acidic residues" evidence="1">
    <location>
        <begin position="122"/>
        <end position="164"/>
    </location>
</feature>
<feature type="region of interest" description="Disordered" evidence="1">
    <location>
        <begin position="117"/>
        <end position="243"/>
    </location>
</feature>
<sequence>MELAKDFPVRRLLPHLSLCKVMIRFHHISSAPIVLLILFGITRQLTDATPLVKVGHSNNDINVQSPSGLTKLFSSQLGEGQVRANKEQGLTQTPQEEEDELFKDVDPKTLAAVLLEALNQPGEDKKSSRAELGGKSREAEGEVKREDERALVGADRDRDGKQELELVMAAAAAQGKKEREREEEEERKRVEEEDEPLTEKVKSRTTSQTMPVKEQLENEAVKEQEAREEEHQIIGGEEEQLSPQEVKNLQTMLEELQSYSTATKRERDSVGQRESRGYFQDAENDFMDNKIKEKPKGYKLALSKKKLKWQEEEENKRNRPLYRGGNFMDDFDNNFNGQNEDNEDEEDEVLSPEEEEARAKAEQEEVRRQAAEAQKEKAEEERLADIASDMLLQYMVKQDGKKYLDKNKKTSQGNNAAEDKRSDEEDDSNDDDIDPQTIDKLIEISSKLHLPADDVVDIISDVEKKKKKDAPENVPWHHSLAPPPARAPQNPASKLSTPLASPPKTWFKDKAVFKQSKQDFWPKQQRQFRTYPTYPFIQKPYHGYFPIYFPPPKPKNRYYTKPTFSFNDLLGNSLDYDFDFPPKRRHRPWAQPRSRNPQALRRNLYFSNYILTHPWTFKPVPMPKPRSPPHRRPSFYYPPPAPMVPRNDDYFNRVGQQQDSNEELENFIKNVFLKRPRMFQ</sequence>
<keyword evidence="3" id="KW-1185">Reference proteome</keyword>
<evidence type="ECO:0000313" key="3">
    <source>
        <dbReference type="Proteomes" id="UP001221898"/>
    </source>
</evidence>
<organism evidence="2 3">
    <name type="scientific">Aldrovandia affinis</name>
    <dbReference type="NCBI Taxonomy" id="143900"/>
    <lineage>
        <taxon>Eukaryota</taxon>
        <taxon>Metazoa</taxon>
        <taxon>Chordata</taxon>
        <taxon>Craniata</taxon>
        <taxon>Vertebrata</taxon>
        <taxon>Euteleostomi</taxon>
        <taxon>Actinopterygii</taxon>
        <taxon>Neopterygii</taxon>
        <taxon>Teleostei</taxon>
        <taxon>Notacanthiformes</taxon>
        <taxon>Halosauridae</taxon>
        <taxon>Aldrovandia</taxon>
    </lineage>
</organism>
<feature type="compositionally biased region" description="Basic and acidic residues" evidence="1">
    <location>
        <begin position="214"/>
        <end position="232"/>
    </location>
</feature>
<accession>A0AAD7X1C1</accession>
<feature type="region of interest" description="Disordered" evidence="1">
    <location>
        <begin position="400"/>
        <end position="438"/>
    </location>
</feature>
<dbReference type="PANTHER" id="PTHR15159:SF2">
    <property type="entry name" value="NEUROSECRETORY PROTEIN VGF"/>
    <property type="match status" value="1"/>
</dbReference>
<protein>
    <recommendedName>
        <fullName evidence="4">VGF nerve growth factor inducible</fullName>
    </recommendedName>
</protein>
<dbReference type="PANTHER" id="PTHR15159">
    <property type="entry name" value="NEUROSECRETORY PROTEIN VGF"/>
    <property type="match status" value="1"/>
</dbReference>
<dbReference type="EMBL" id="JAINUG010000005">
    <property type="protein sequence ID" value="KAJ8416802.1"/>
    <property type="molecule type" value="Genomic_DNA"/>
</dbReference>
<feature type="compositionally biased region" description="Basic and acidic residues" evidence="1">
    <location>
        <begin position="357"/>
        <end position="381"/>
    </location>
</feature>
<feature type="compositionally biased region" description="Acidic residues" evidence="1">
    <location>
        <begin position="340"/>
        <end position="356"/>
    </location>
</feature>
<comment type="caution">
    <text evidence="2">The sequence shown here is derived from an EMBL/GenBank/DDBJ whole genome shotgun (WGS) entry which is preliminary data.</text>
</comment>
<feature type="compositionally biased region" description="Basic and acidic residues" evidence="1">
    <location>
        <begin position="308"/>
        <end position="317"/>
    </location>
</feature>
<dbReference type="AlphaFoldDB" id="A0AAD7X1C1"/>
<evidence type="ECO:0000256" key="1">
    <source>
        <dbReference type="SAM" id="MobiDB-lite"/>
    </source>
</evidence>
<gene>
    <name evidence="2" type="ORF">AAFF_G00326800</name>
</gene>
<feature type="region of interest" description="Disordered" evidence="1">
    <location>
        <begin position="464"/>
        <end position="500"/>
    </location>
</feature>
<reference evidence="2" key="1">
    <citation type="journal article" date="2023" name="Science">
        <title>Genome structures resolve the early diversification of teleost fishes.</title>
        <authorList>
            <person name="Parey E."/>
            <person name="Louis A."/>
            <person name="Montfort J."/>
            <person name="Bouchez O."/>
            <person name="Roques C."/>
            <person name="Iampietro C."/>
            <person name="Lluch J."/>
            <person name="Castinel A."/>
            <person name="Donnadieu C."/>
            <person name="Desvignes T."/>
            <person name="Floi Bucao C."/>
            <person name="Jouanno E."/>
            <person name="Wen M."/>
            <person name="Mejri S."/>
            <person name="Dirks R."/>
            <person name="Jansen H."/>
            <person name="Henkel C."/>
            <person name="Chen W.J."/>
            <person name="Zahm M."/>
            <person name="Cabau C."/>
            <person name="Klopp C."/>
            <person name="Thompson A.W."/>
            <person name="Robinson-Rechavi M."/>
            <person name="Braasch I."/>
            <person name="Lecointre G."/>
            <person name="Bobe J."/>
            <person name="Postlethwait J.H."/>
            <person name="Berthelot C."/>
            <person name="Roest Crollius H."/>
            <person name="Guiguen Y."/>
        </authorList>
    </citation>
    <scope>NUCLEOTIDE SEQUENCE</scope>
    <source>
        <strain evidence="2">NC1722</strain>
    </source>
</reference>
<name>A0AAD7X1C1_9TELE</name>
<feature type="compositionally biased region" description="Basic and acidic residues" evidence="1">
    <location>
        <begin position="175"/>
        <end position="202"/>
    </location>
</feature>
<feature type="compositionally biased region" description="Acidic residues" evidence="1">
    <location>
        <begin position="424"/>
        <end position="434"/>
    </location>
</feature>
<dbReference type="GO" id="GO:0005184">
    <property type="term" value="F:neuropeptide hormone activity"/>
    <property type="evidence" value="ECO:0007669"/>
    <property type="project" value="InterPro"/>
</dbReference>
<feature type="compositionally biased region" description="Low complexity" evidence="1">
    <location>
        <begin position="324"/>
        <end position="339"/>
    </location>
</feature>
<dbReference type="InterPro" id="IPR026128">
    <property type="entry name" value="VGF"/>
</dbReference>
<dbReference type="Proteomes" id="UP001221898">
    <property type="component" value="Unassembled WGS sequence"/>
</dbReference>